<gene>
    <name evidence="2" type="ORF">RSE6_00765</name>
</gene>
<reference evidence="3" key="1">
    <citation type="submission" date="2016-03" db="EMBL/GenBank/DDBJ databases">
        <authorList>
            <person name="Guldener U."/>
        </authorList>
    </citation>
    <scope>NUCLEOTIDE SEQUENCE [LARGE SCALE GENOMIC DNA]</scope>
</reference>
<feature type="region of interest" description="Disordered" evidence="1">
    <location>
        <begin position="16"/>
        <end position="42"/>
    </location>
</feature>
<keyword evidence="3" id="KW-1185">Reference proteome</keyword>
<organism evidence="2 3">
    <name type="scientific">Rhynchosporium secalis</name>
    <name type="common">Barley scald fungus</name>
    <dbReference type="NCBI Taxonomy" id="38038"/>
    <lineage>
        <taxon>Eukaryota</taxon>
        <taxon>Fungi</taxon>
        <taxon>Dikarya</taxon>
        <taxon>Ascomycota</taxon>
        <taxon>Pezizomycotina</taxon>
        <taxon>Leotiomycetes</taxon>
        <taxon>Helotiales</taxon>
        <taxon>Ploettnerulaceae</taxon>
        <taxon>Rhynchosporium</taxon>
    </lineage>
</organism>
<sequence>MKYEYLRGKEGQGYLNGTEWSRDGHRTIPSLNRPPNWESPGDGSLTFFDKRTHRDPSPGDSLITPPFTYQTVQRPSLDGCYAPALASKHSRLTDHIHQEAVTVSETVASDSSFSKVRGRSRPRLREPRKVLSDGRHEAIHTCFRISSETRRGSLTCCQAHSIRGHPIGGGGAAFRCGAGDTSTSNGLNLCSSTFALVGRLTTFEVI</sequence>
<proteinExistence type="predicted"/>
<protein>
    <submittedName>
        <fullName evidence="2">Uncharacterized protein</fullName>
    </submittedName>
</protein>
<name>A0A1E1LW59_RHYSE</name>
<evidence type="ECO:0000256" key="1">
    <source>
        <dbReference type="SAM" id="MobiDB-lite"/>
    </source>
</evidence>
<dbReference type="EMBL" id="FJVC01000015">
    <property type="protein sequence ID" value="CZT41081.1"/>
    <property type="molecule type" value="Genomic_DNA"/>
</dbReference>
<dbReference type="AlphaFoldDB" id="A0A1E1LW59"/>
<dbReference type="Proteomes" id="UP000177625">
    <property type="component" value="Unassembled WGS sequence"/>
</dbReference>
<evidence type="ECO:0000313" key="3">
    <source>
        <dbReference type="Proteomes" id="UP000177625"/>
    </source>
</evidence>
<accession>A0A1E1LW59</accession>
<evidence type="ECO:0000313" key="2">
    <source>
        <dbReference type="EMBL" id="CZT41081.1"/>
    </source>
</evidence>